<organism evidence="1 2">
    <name type="scientific">Brachionus plicatilis</name>
    <name type="common">Marine rotifer</name>
    <name type="synonym">Brachionus muelleri</name>
    <dbReference type="NCBI Taxonomy" id="10195"/>
    <lineage>
        <taxon>Eukaryota</taxon>
        <taxon>Metazoa</taxon>
        <taxon>Spiralia</taxon>
        <taxon>Gnathifera</taxon>
        <taxon>Rotifera</taxon>
        <taxon>Eurotatoria</taxon>
        <taxon>Monogononta</taxon>
        <taxon>Pseudotrocha</taxon>
        <taxon>Ploima</taxon>
        <taxon>Brachionidae</taxon>
        <taxon>Brachionus</taxon>
    </lineage>
</organism>
<reference evidence="1 2" key="1">
    <citation type="journal article" date="2018" name="Sci. Rep.">
        <title>Genomic signatures of local adaptation to the degree of environmental predictability in rotifers.</title>
        <authorList>
            <person name="Franch-Gras L."/>
            <person name="Hahn C."/>
            <person name="Garcia-Roger E.M."/>
            <person name="Carmona M.J."/>
            <person name="Serra M."/>
            <person name="Gomez A."/>
        </authorList>
    </citation>
    <scope>NUCLEOTIDE SEQUENCE [LARGE SCALE GENOMIC DNA]</scope>
    <source>
        <strain evidence="1">HYR1</strain>
    </source>
</reference>
<comment type="caution">
    <text evidence="1">The sequence shown here is derived from an EMBL/GenBank/DDBJ whole genome shotgun (WGS) entry which is preliminary data.</text>
</comment>
<dbReference type="EMBL" id="REGN01001111">
    <property type="protein sequence ID" value="RNA36928.1"/>
    <property type="molecule type" value="Genomic_DNA"/>
</dbReference>
<evidence type="ECO:0000313" key="2">
    <source>
        <dbReference type="Proteomes" id="UP000276133"/>
    </source>
</evidence>
<sequence length="169" mass="20081">MHFKALYNRGTLRFELNDFRNTCTPFEIVVQKALLAVATVAIEVTALEEKKKLFCNNQVCDLLVHFGFQAALSLIWVSIEKFLIEKIILKISQVSRLLMTIFIRESISHPNFDDWKKNSFTNLQHTLIPKPRLHPGPCLIFKYNDFNYWYNDLIFYLRFYSREYEKATF</sequence>
<name>A0A3M7SN16_BRAPC</name>
<dbReference type="AlphaFoldDB" id="A0A3M7SN16"/>
<keyword evidence="2" id="KW-1185">Reference proteome</keyword>
<evidence type="ECO:0000313" key="1">
    <source>
        <dbReference type="EMBL" id="RNA36928.1"/>
    </source>
</evidence>
<protein>
    <submittedName>
        <fullName evidence="1">Uncharacterized protein</fullName>
    </submittedName>
</protein>
<proteinExistence type="predicted"/>
<gene>
    <name evidence="1" type="ORF">BpHYR1_037024</name>
</gene>
<dbReference type="Proteomes" id="UP000276133">
    <property type="component" value="Unassembled WGS sequence"/>
</dbReference>
<accession>A0A3M7SN16</accession>